<name>A0A6N9HC93_9BURK</name>
<dbReference type="RefSeq" id="WP_161023772.1">
    <property type="nucleotide sequence ID" value="NZ_WWCJ01000001.1"/>
</dbReference>
<evidence type="ECO:0000256" key="1">
    <source>
        <dbReference type="SAM" id="Phobius"/>
    </source>
</evidence>
<evidence type="ECO:0000256" key="2">
    <source>
        <dbReference type="SAM" id="SignalP"/>
    </source>
</evidence>
<feature type="transmembrane region" description="Helical" evidence="1">
    <location>
        <begin position="32"/>
        <end position="55"/>
    </location>
</feature>
<accession>A0A6N9HC93</accession>
<keyword evidence="1" id="KW-0472">Membrane</keyword>
<sequence>MLNYRNCLLAAALLLPTLPAFASTVPGAGAERLVAILVFTLAGGAIGGIGAHFLVKDSTTPLFAFLWPLLAISSFIVFLNQDLDAGNFFAALLMCGIPYLVTFAIAAVPSARRARAFRHQLGAQYISRPNLVPSDVALPQLREILAKEVEAERNGGGQDADLALLCSVQLFGRGLLEDVLRIWAAKTASPALGRKLDARLLCGAGLPATKAFLAAQPGAEAAEALRHLEQREEAGYFAEFSTQAHLDSYRTYFGLEPAQTA</sequence>
<evidence type="ECO:0000313" key="3">
    <source>
        <dbReference type="EMBL" id="MYN00762.1"/>
    </source>
</evidence>
<feature type="transmembrane region" description="Helical" evidence="1">
    <location>
        <begin position="62"/>
        <end position="79"/>
    </location>
</feature>
<keyword evidence="2" id="KW-0732">Signal</keyword>
<protein>
    <submittedName>
        <fullName evidence="3">Uncharacterized protein</fullName>
    </submittedName>
</protein>
<proteinExistence type="predicted"/>
<keyword evidence="1" id="KW-0812">Transmembrane</keyword>
<feature type="chain" id="PRO_5026802476" evidence="2">
    <location>
        <begin position="23"/>
        <end position="261"/>
    </location>
</feature>
<feature type="transmembrane region" description="Helical" evidence="1">
    <location>
        <begin position="85"/>
        <end position="108"/>
    </location>
</feature>
<evidence type="ECO:0000313" key="4">
    <source>
        <dbReference type="Proteomes" id="UP000448575"/>
    </source>
</evidence>
<keyword evidence="1" id="KW-1133">Transmembrane helix</keyword>
<dbReference type="EMBL" id="WWCJ01000001">
    <property type="protein sequence ID" value="MYN00762.1"/>
    <property type="molecule type" value="Genomic_DNA"/>
</dbReference>
<keyword evidence="4" id="KW-1185">Reference proteome</keyword>
<feature type="signal peptide" evidence="2">
    <location>
        <begin position="1"/>
        <end position="22"/>
    </location>
</feature>
<dbReference type="Proteomes" id="UP000448575">
    <property type="component" value="Unassembled WGS sequence"/>
</dbReference>
<gene>
    <name evidence="3" type="ORF">GTP41_01480</name>
</gene>
<reference evidence="3 4" key="1">
    <citation type="submission" date="2019-12" db="EMBL/GenBank/DDBJ databases">
        <title>Novel species isolated from a subtropical stream in China.</title>
        <authorList>
            <person name="Lu H."/>
        </authorList>
    </citation>
    <scope>NUCLEOTIDE SEQUENCE [LARGE SCALE GENOMIC DNA]</scope>
    <source>
        <strain evidence="3 4">DS3</strain>
    </source>
</reference>
<organism evidence="3 4">
    <name type="scientific">Pseudoduganella guangdongensis</name>
    <dbReference type="NCBI Taxonomy" id="2692179"/>
    <lineage>
        <taxon>Bacteria</taxon>
        <taxon>Pseudomonadati</taxon>
        <taxon>Pseudomonadota</taxon>
        <taxon>Betaproteobacteria</taxon>
        <taxon>Burkholderiales</taxon>
        <taxon>Oxalobacteraceae</taxon>
        <taxon>Telluria group</taxon>
        <taxon>Pseudoduganella</taxon>
    </lineage>
</organism>
<dbReference type="AlphaFoldDB" id="A0A6N9HC93"/>
<comment type="caution">
    <text evidence="3">The sequence shown here is derived from an EMBL/GenBank/DDBJ whole genome shotgun (WGS) entry which is preliminary data.</text>
</comment>